<dbReference type="GO" id="GO:0009190">
    <property type="term" value="P:cyclic nucleotide biosynthetic process"/>
    <property type="evidence" value="ECO:0007669"/>
    <property type="project" value="InterPro"/>
</dbReference>
<feature type="region of interest" description="Disordered" evidence="3">
    <location>
        <begin position="114"/>
        <end position="144"/>
    </location>
</feature>
<organism evidence="6 7">
    <name type="scientific">Entotheonella factor</name>
    <dbReference type="NCBI Taxonomy" id="1429438"/>
    <lineage>
        <taxon>Bacteria</taxon>
        <taxon>Pseudomonadati</taxon>
        <taxon>Nitrospinota/Tectimicrobiota group</taxon>
        <taxon>Candidatus Tectimicrobiota</taxon>
        <taxon>Candidatus Entotheonellia</taxon>
        <taxon>Candidatus Entotheonellales</taxon>
        <taxon>Candidatus Entotheonellaceae</taxon>
        <taxon>Candidatus Entotheonella</taxon>
    </lineage>
</organism>
<evidence type="ECO:0000313" key="7">
    <source>
        <dbReference type="Proteomes" id="UP000019141"/>
    </source>
</evidence>
<dbReference type="InterPro" id="IPR036388">
    <property type="entry name" value="WH-like_DNA-bd_sf"/>
</dbReference>
<evidence type="ECO:0000256" key="3">
    <source>
        <dbReference type="SAM" id="MobiDB-lite"/>
    </source>
</evidence>
<comment type="caution">
    <text evidence="6">The sequence shown here is derived from an EMBL/GenBank/DDBJ whole genome shotgun (WGS) entry which is preliminary data.</text>
</comment>
<dbReference type="Gene3D" id="3.30.70.1230">
    <property type="entry name" value="Nucleotide cyclase"/>
    <property type="match status" value="1"/>
</dbReference>
<dbReference type="HOGENOM" id="CLU_760079_0_0_7"/>
<feature type="domain" description="Guanylate cyclase" evidence="4">
    <location>
        <begin position="177"/>
        <end position="308"/>
    </location>
</feature>
<dbReference type="AlphaFoldDB" id="W4LZ60"/>
<dbReference type="InterPro" id="IPR029787">
    <property type="entry name" value="Nucleotide_cyclase"/>
</dbReference>
<dbReference type="GO" id="GO:0004016">
    <property type="term" value="F:adenylate cyclase activity"/>
    <property type="evidence" value="ECO:0007669"/>
    <property type="project" value="UniProtKB-ARBA"/>
</dbReference>
<gene>
    <name evidence="6" type="ORF">ETSY1_00685</name>
</gene>
<feature type="compositionally biased region" description="Polar residues" evidence="3">
    <location>
        <begin position="122"/>
        <end position="137"/>
    </location>
</feature>
<dbReference type="InterPro" id="IPR001054">
    <property type="entry name" value="A/G_cyclase"/>
</dbReference>
<reference evidence="6 7" key="1">
    <citation type="journal article" date="2014" name="Nature">
        <title>An environmental bacterial taxon with a large and distinct metabolic repertoire.</title>
        <authorList>
            <person name="Wilson M.C."/>
            <person name="Mori T."/>
            <person name="Ruckert C."/>
            <person name="Uria A.R."/>
            <person name="Helf M.J."/>
            <person name="Takada K."/>
            <person name="Gernert C."/>
            <person name="Steffens U.A."/>
            <person name="Heycke N."/>
            <person name="Schmitt S."/>
            <person name="Rinke C."/>
            <person name="Helfrich E.J."/>
            <person name="Brachmann A.O."/>
            <person name="Gurgui C."/>
            <person name="Wakimoto T."/>
            <person name="Kracht M."/>
            <person name="Crusemann M."/>
            <person name="Hentschel U."/>
            <person name="Abe I."/>
            <person name="Matsunaga S."/>
            <person name="Kalinowski J."/>
            <person name="Takeyama H."/>
            <person name="Piel J."/>
        </authorList>
    </citation>
    <scope>NUCLEOTIDE SEQUENCE [LARGE SCALE GENOMIC DNA]</scope>
    <source>
        <strain evidence="7">TSY1</strain>
    </source>
</reference>
<dbReference type="PROSITE" id="PS51755">
    <property type="entry name" value="OMPR_PHOB"/>
    <property type="match status" value="1"/>
</dbReference>
<dbReference type="EMBL" id="AZHW01000066">
    <property type="protein sequence ID" value="ETX03220.1"/>
    <property type="molecule type" value="Genomic_DNA"/>
</dbReference>
<evidence type="ECO:0000256" key="2">
    <source>
        <dbReference type="PROSITE-ProRule" id="PRU01091"/>
    </source>
</evidence>
<evidence type="ECO:0000259" key="4">
    <source>
        <dbReference type="PROSITE" id="PS50125"/>
    </source>
</evidence>
<evidence type="ECO:0008006" key="8">
    <source>
        <dbReference type="Google" id="ProtNLM"/>
    </source>
</evidence>
<dbReference type="InterPro" id="IPR001867">
    <property type="entry name" value="OmpR/PhoB-type_DNA-bd"/>
</dbReference>
<evidence type="ECO:0000256" key="1">
    <source>
        <dbReference type="ARBA" id="ARBA00023125"/>
    </source>
</evidence>
<dbReference type="SUPFAM" id="SSF55073">
    <property type="entry name" value="Nucleotide cyclase"/>
    <property type="match status" value="1"/>
</dbReference>
<dbReference type="SMART" id="SM00862">
    <property type="entry name" value="Trans_reg_C"/>
    <property type="match status" value="1"/>
</dbReference>
<accession>W4LZ60</accession>
<dbReference type="SUPFAM" id="SSF46894">
    <property type="entry name" value="C-terminal effector domain of the bipartite response regulators"/>
    <property type="match status" value="1"/>
</dbReference>
<evidence type="ECO:0000313" key="6">
    <source>
        <dbReference type="EMBL" id="ETX03220.1"/>
    </source>
</evidence>
<dbReference type="GO" id="GO:0006355">
    <property type="term" value="P:regulation of DNA-templated transcription"/>
    <property type="evidence" value="ECO:0007669"/>
    <property type="project" value="InterPro"/>
</dbReference>
<name>W4LZ60_ENTF1</name>
<dbReference type="Gene3D" id="1.10.10.10">
    <property type="entry name" value="Winged helix-like DNA-binding domain superfamily/Winged helix DNA-binding domain"/>
    <property type="match status" value="1"/>
</dbReference>
<dbReference type="SMART" id="SM00044">
    <property type="entry name" value="CYCc"/>
    <property type="match status" value="1"/>
</dbReference>
<dbReference type="Proteomes" id="UP000019141">
    <property type="component" value="Unassembled WGS sequence"/>
</dbReference>
<dbReference type="CDD" id="cd07302">
    <property type="entry name" value="CHD"/>
    <property type="match status" value="1"/>
</dbReference>
<dbReference type="GO" id="GO:0000160">
    <property type="term" value="P:phosphorelay signal transduction system"/>
    <property type="evidence" value="ECO:0007669"/>
    <property type="project" value="InterPro"/>
</dbReference>
<dbReference type="PROSITE" id="PS50125">
    <property type="entry name" value="GUANYLATE_CYCLASE_2"/>
    <property type="match status" value="1"/>
</dbReference>
<dbReference type="GO" id="GO:0003677">
    <property type="term" value="F:DNA binding"/>
    <property type="evidence" value="ECO:0007669"/>
    <property type="project" value="UniProtKB-UniRule"/>
</dbReference>
<dbReference type="Pfam" id="PF00211">
    <property type="entry name" value="Guanylate_cyc"/>
    <property type="match status" value="1"/>
</dbReference>
<keyword evidence="7" id="KW-1185">Reference proteome</keyword>
<protein>
    <recommendedName>
        <fullName evidence="8">OmpR/PhoB-type domain-containing protein</fullName>
    </recommendedName>
</protein>
<feature type="DNA-binding region" description="OmpR/PhoB-type" evidence="2">
    <location>
        <begin position="1"/>
        <end position="98"/>
    </location>
</feature>
<dbReference type="CDD" id="cd00383">
    <property type="entry name" value="trans_reg_C"/>
    <property type="match status" value="1"/>
</dbReference>
<feature type="domain" description="OmpR/PhoB-type" evidence="5">
    <location>
        <begin position="1"/>
        <end position="98"/>
    </location>
</feature>
<keyword evidence="1 2" id="KW-0238">DNA-binding</keyword>
<dbReference type="Pfam" id="PF00486">
    <property type="entry name" value="Trans_reg_C"/>
    <property type="match status" value="1"/>
</dbReference>
<dbReference type="InterPro" id="IPR016032">
    <property type="entry name" value="Sig_transdc_resp-reg_C-effctor"/>
</dbReference>
<sequence>MLYLFGEWELDVERYELRRADQPIKLEPQVFSVLAYLVQHHNRVLSKQELLSHLWPGQFIGDSALERCIMAARKAVGDSGGKQQMIKTFHRRGYRFIAPVTERASPVDGVLAATGSMPPRLNRQNGLADTIKPSTSPGVAGSTDEGYDLLPAGNSDIRNRDVRDAASQPAPAYRQVTVLSCAIDNLRERLEADMLGTLPNRLKPLFDRIAIIVQNHEGMMAQSHDAGFLALFGVSAPCDDHAQRAVKAAMALQKQLAQAPFVLEGVPMPLELCIGLHTGDVIGKRFGDDPQMIYMGVGNTLQFAANLQACTPPGMILASEATYRLVQHLVSGQVAGLVSLEPGMHHTTAYHLSHWLVSSNASPLPAGSVPPPAH</sequence>
<proteinExistence type="predicted"/>
<evidence type="ECO:0000259" key="5">
    <source>
        <dbReference type="PROSITE" id="PS51755"/>
    </source>
</evidence>